<keyword evidence="7 10" id="KW-0445">Lipid transport</keyword>
<evidence type="ECO:0000256" key="6">
    <source>
        <dbReference type="ARBA" id="ARBA00022989"/>
    </source>
</evidence>
<dbReference type="EMBL" id="CASHTH010002935">
    <property type="protein sequence ID" value="CAI8037414.1"/>
    <property type="molecule type" value="Genomic_DNA"/>
</dbReference>
<evidence type="ECO:0000256" key="7">
    <source>
        <dbReference type="ARBA" id="ARBA00023055"/>
    </source>
</evidence>
<evidence type="ECO:0000256" key="4">
    <source>
        <dbReference type="ARBA" id="ARBA00022692"/>
    </source>
</evidence>
<keyword evidence="6" id="KW-1133">Transmembrane helix</keyword>
<evidence type="ECO:0000256" key="10">
    <source>
        <dbReference type="RuleBase" id="RU368065"/>
    </source>
</evidence>
<dbReference type="GO" id="GO:0016125">
    <property type="term" value="P:sterol metabolic process"/>
    <property type="evidence" value="ECO:0007669"/>
    <property type="project" value="UniProtKB-UniRule"/>
</dbReference>
<organism evidence="11 12">
    <name type="scientific">Geodia barretti</name>
    <name type="common">Barrett's horny sponge</name>
    <dbReference type="NCBI Taxonomy" id="519541"/>
    <lineage>
        <taxon>Eukaryota</taxon>
        <taxon>Metazoa</taxon>
        <taxon>Porifera</taxon>
        <taxon>Demospongiae</taxon>
        <taxon>Heteroscleromorpha</taxon>
        <taxon>Tetractinellida</taxon>
        <taxon>Astrophorina</taxon>
        <taxon>Geodiidae</taxon>
        <taxon>Geodia</taxon>
    </lineage>
</organism>
<accession>A0AA35SXI6</accession>
<protein>
    <recommendedName>
        <fullName evidence="10">Protein ARV</fullName>
    </recommendedName>
</protein>
<keyword evidence="12" id="KW-1185">Reference proteome</keyword>
<comment type="subcellular location">
    <subcellularLocation>
        <location evidence="1 10">Endoplasmic reticulum membrane</location>
        <topology evidence="1 10">Multi-pass membrane protein</topology>
    </subcellularLocation>
</comment>
<dbReference type="GO" id="GO:0005789">
    <property type="term" value="C:endoplasmic reticulum membrane"/>
    <property type="evidence" value="ECO:0007669"/>
    <property type="project" value="UniProtKB-SubCell"/>
</dbReference>
<dbReference type="PANTHER" id="PTHR14467:SF0">
    <property type="entry name" value="PROTEIN ARV1"/>
    <property type="match status" value="1"/>
</dbReference>
<dbReference type="Proteomes" id="UP001174909">
    <property type="component" value="Unassembled WGS sequence"/>
</dbReference>
<name>A0AA35SXI6_GEOBA</name>
<evidence type="ECO:0000256" key="1">
    <source>
        <dbReference type="ARBA" id="ARBA00004477"/>
    </source>
</evidence>
<proteinExistence type="inferred from homology"/>
<keyword evidence="5 10" id="KW-0256">Endoplasmic reticulum</keyword>
<keyword evidence="9" id="KW-0472">Membrane</keyword>
<keyword evidence="4" id="KW-0812">Transmembrane</keyword>
<evidence type="ECO:0000256" key="2">
    <source>
        <dbReference type="ARBA" id="ARBA00009187"/>
    </source>
</evidence>
<dbReference type="GO" id="GO:0006665">
    <property type="term" value="P:sphingolipid metabolic process"/>
    <property type="evidence" value="ECO:0007669"/>
    <property type="project" value="TreeGrafter"/>
</dbReference>
<dbReference type="GO" id="GO:0005794">
    <property type="term" value="C:Golgi apparatus"/>
    <property type="evidence" value="ECO:0007669"/>
    <property type="project" value="TreeGrafter"/>
</dbReference>
<dbReference type="PANTHER" id="PTHR14467">
    <property type="entry name" value="ARV1"/>
    <property type="match status" value="1"/>
</dbReference>
<evidence type="ECO:0000256" key="3">
    <source>
        <dbReference type="ARBA" id="ARBA00022448"/>
    </source>
</evidence>
<dbReference type="GO" id="GO:0032541">
    <property type="term" value="C:cortical endoplasmic reticulum"/>
    <property type="evidence" value="ECO:0007669"/>
    <property type="project" value="TreeGrafter"/>
</dbReference>
<comment type="similarity">
    <text evidence="2 10">Belongs to the ARV1 family.</text>
</comment>
<gene>
    <name evidence="11" type="ORF">GBAR_LOCUS20925</name>
</gene>
<evidence type="ECO:0000256" key="9">
    <source>
        <dbReference type="ARBA" id="ARBA00023136"/>
    </source>
</evidence>
<keyword evidence="8 10" id="KW-0443">Lipid metabolism</keyword>
<evidence type="ECO:0000256" key="5">
    <source>
        <dbReference type="ARBA" id="ARBA00022824"/>
    </source>
</evidence>
<dbReference type="GO" id="GO:0032366">
    <property type="term" value="P:intracellular sterol transport"/>
    <property type="evidence" value="ECO:0007669"/>
    <property type="project" value="UniProtKB-UniRule"/>
</dbReference>
<comment type="function">
    <text evidence="10">Mediator of sterol homeostasis involved in sterol uptake, trafficking and distribution into membranes.</text>
</comment>
<sequence>MKRICVECGRESADEELYREFSGGTIQLSQCAHCHGFLDKYVEFDAVILLLDVLMLRVQSYRHLIFNHSISDSVLCKCSVAVVLCDTYILPHNVFFGVMFESQHISAHVSPELLSLLFCVLDA</sequence>
<dbReference type="AlphaFoldDB" id="A0AA35SXI6"/>
<evidence type="ECO:0000256" key="8">
    <source>
        <dbReference type="ARBA" id="ARBA00023098"/>
    </source>
</evidence>
<dbReference type="Pfam" id="PF04161">
    <property type="entry name" value="Arv1"/>
    <property type="match status" value="1"/>
</dbReference>
<keyword evidence="3 10" id="KW-0813">Transport</keyword>
<evidence type="ECO:0000313" key="11">
    <source>
        <dbReference type="EMBL" id="CAI8037414.1"/>
    </source>
</evidence>
<evidence type="ECO:0000313" key="12">
    <source>
        <dbReference type="Proteomes" id="UP001174909"/>
    </source>
</evidence>
<dbReference type="GO" id="GO:0097036">
    <property type="term" value="P:regulation of plasma membrane sterol distribution"/>
    <property type="evidence" value="ECO:0007669"/>
    <property type="project" value="UniProtKB-UniRule"/>
</dbReference>
<comment type="caution">
    <text evidence="11">The sequence shown here is derived from an EMBL/GenBank/DDBJ whole genome shotgun (WGS) entry which is preliminary data.</text>
</comment>
<reference evidence="11" key="1">
    <citation type="submission" date="2023-03" db="EMBL/GenBank/DDBJ databases">
        <authorList>
            <person name="Steffen K."/>
            <person name="Cardenas P."/>
        </authorList>
    </citation>
    <scope>NUCLEOTIDE SEQUENCE</scope>
</reference>
<dbReference type="InterPro" id="IPR007290">
    <property type="entry name" value="Arv1"/>
</dbReference>